<dbReference type="SUPFAM" id="SSF55124">
    <property type="entry name" value="Nitrite/Sulfite reductase N-terminal domain-like"/>
    <property type="match status" value="1"/>
</dbReference>
<dbReference type="EC" id="1.8.1.-" evidence="6"/>
<dbReference type="PROSITE" id="PS51379">
    <property type="entry name" value="4FE4S_FER_2"/>
    <property type="match status" value="2"/>
</dbReference>
<dbReference type="EMBL" id="LTBB01000013">
    <property type="protein sequence ID" value="KYH28147.1"/>
    <property type="molecule type" value="Genomic_DNA"/>
</dbReference>
<dbReference type="PANTHER" id="PTHR11493">
    <property type="entry name" value="SULFITE REDUCTASE [NADPH] SUBUNIT BETA-RELATED"/>
    <property type="match status" value="1"/>
</dbReference>
<dbReference type="InterPro" id="IPR006067">
    <property type="entry name" value="NO2/SO3_Rdtase_4Fe4S_dom"/>
</dbReference>
<dbReference type="RefSeq" id="WP_061859071.1">
    <property type="nucleotide sequence ID" value="NZ_LTBB01000013.1"/>
</dbReference>
<dbReference type="InterPro" id="IPR017896">
    <property type="entry name" value="4Fe4S_Fe-S-bd"/>
</dbReference>
<evidence type="ECO:0000256" key="2">
    <source>
        <dbReference type="ARBA" id="ARBA00022723"/>
    </source>
</evidence>
<dbReference type="InterPro" id="IPR036136">
    <property type="entry name" value="Nit/Sulf_reduc_fer-like_dom_sf"/>
</dbReference>
<keyword evidence="4" id="KW-0411">Iron-sulfur</keyword>
<dbReference type="SUPFAM" id="SSF56014">
    <property type="entry name" value="Nitrite and sulphite reductase 4Fe-4S domain-like"/>
    <property type="match status" value="1"/>
</dbReference>
<organism evidence="6 7">
    <name type="scientific">Clostridium colicanis DSM 13634</name>
    <dbReference type="NCBI Taxonomy" id="1121305"/>
    <lineage>
        <taxon>Bacteria</taxon>
        <taxon>Bacillati</taxon>
        <taxon>Bacillota</taxon>
        <taxon>Clostridia</taxon>
        <taxon>Eubacteriales</taxon>
        <taxon>Clostridiaceae</taxon>
        <taxon>Clostridium</taxon>
    </lineage>
</organism>
<evidence type="ECO:0000256" key="3">
    <source>
        <dbReference type="ARBA" id="ARBA00023004"/>
    </source>
</evidence>
<dbReference type="PATRIC" id="fig|1121305.3.peg.2285"/>
<evidence type="ECO:0000256" key="4">
    <source>
        <dbReference type="ARBA" id="ARBA00023014"/>
    </source>
</evidence>
<name>A0A151AL89_9CLOT</name>
<dbReference type="SUPFAM" id="SSF54862">
    <property type="entry name" value="4Fe-4S ferredoxins"/>
    <property type="match status" value="1"/>
</dbReference>
<gene>
    <name evidence="6" type="primary">asrC_2</name>
    <name evidence="6" type="ORF">CLCOL_22810</name>
</gene>
<dbReference type="InterPro" id="IPR045169">
    <property type="entry name" value="NO2/SO3_Rdtase_4Fe4S_prot"/>
</dbReference>
<evidence type="ECO:0000313" key="7">
    <source>
        <dbReference type="Proteomes" id="UP000075374"/>
    </source>
</evidence>
<sequence>MAKLTAEKIAELKGQGFIMQRDKEHFVCRIVTVDGTMDSKKIRKVAEISEKYGEGHMTFTSRLSIEIRGIKYEDIDKVKDELKEVGLYAGGTGARVRPIASCKGTVCVWGLLDTQELSRIIHERFYEGWYDVKLPHKFKIAVGGCPNNCAKPDLNDLGIMGQRKPKLDQDRCLGCKKCAVEETCKAGAAKRVDNKMNIDFDKCRKCGQCIGKCHFDAVELDKEGVKIFLGGKWGKLPRVGDLVNNIFTVEEALEFIEKSILYYKEYGKDGERFGDMIDRIGFEQVEKVLLTNEMMDRKEEILSAQSM</sequence>
<keyword evidence="1" id="KW-0004">4Fe-4S</keyword>
<dbReference type="GO" id="GO:0000103">
    <property type="term" value="P:sulfate assimilation"/>
    <property type="evidence" value="ECO:0007669"/>
    <property type="project" value="TreeGrafter"/>
</dbReference>
<evidence type="ECO:0000313" key="6">
    <source>
        <dbReference type="EMBL" id="KYH28147.1"/>
    </source>
</evidence>
<keyword evidence="7" id="KW-1185">Reference proteome</keyword>
<dbReference type="Pfam" id="PF03460">
    <property type="entry name" value="NIR_SIR_ferr"/>
    <property type="match status" value="1"/>
</dbReference>
<dbReference type="Gene3D" id="3.30.70.3340">
    <property type="match status" value="1"/>
</dbReference>
<dbReference type="GO" id="GO:0046872">
    <property type="term" value="F:metal ion binding"/>
    <property type="evidence" value="ECO:0007669"/>
    <property type="project" value="UniProtKB-KW"/>
</dbReference>
<proteinExistence type="predicted"/>
<dbReference type="Proteomes" id="UP000075374">
    <property type="component" value="Unassembled WGS sequence"/>
</dbReference>
<feature type="domain" description="4Fe-4S ferredoxin-type" evidence="5">
    <location>
        <begin position="163"/>
        <end position="193"/>
    </location>
</feature>
<accession>A0A151AL89</accession>
<keyword evidence="6" id="KW-0560">Oxidoreductase</keyword>
<dbReference type="GO" id="GO:0016002">
    <property type="term" value="F:sulfite reductase activity"/>
    <property type="evidence" value="ECO:0007669"/>
    <property type="project" value="TreeGrafter"/>
</dbReference>
<dbReference type="Gene3D" id="3.30.70.20">
    <property type="match status" value="1"/>
</dbReference>
<protein>
    <submittedName>
        <fullName evidence="6">Anaerobic sulfite reductase subunit C</fullName>
        <ecNumber evidence="6">1.8.1.-</ecNumber>
    </submittedName>
</protein>
<keyword evidence="2" id="KW-0479">Metal-binding</keyword>
<dbReference type="Pfam" id="PF01077">
    <property type="entry name" value="NIR_SIR"/>
    <property type="match status" value="1"/>
</dbReference>
<dbReference type="InterPro" id="IPR045854">
    <property type="entry name" value="NO2/SO3_Rdtase_4Fe4S_sf"/>
</dbReference>
<dbReference type="GO" id="GO:0051539">
    <property type="term" value="F:4 iron, 4 sulfur cluster binding"/>
    <property type="evidence" value="ECO:0007669"/>
    <property type="project" value="UniProtKB-KW"/>
</dbReference>
<evidence type="ECO:0000256" key="1">
    <source>
        <dbReference type="ARBA" id="ARBA00022485"/>
    </source>
</evidence>
<dbReference type="AlphaFoldDB" id="A0A151AL89"/>
<dbReference type="STRING" id="1121305.CLCOL_22810"/>
<dbReference type="GO" id="GO:0020037">
    <property type="term" value="F:heme binding"/>
    <property type="evidence" value="ECO:0007669"/>
    <property type="project" value="InterPro"/>
</dbReference>
<reference evidence="6 7" key="1">
    <citation type="submission" date="2016-02" db="EMBL/GenBank/DDBJ databases">
        <title>Genome sequence of Clostridium colicanis DSM 13634.</title>
        <authorList>
            <person name="Poehlein A."/>
            <person name="Daniel R."/>
        </authorList>
    </citation>
    <scope>NUCLEOTIDE SEQUENCE [LARGE SCALE GENOMIC DNA]</scope>
    <source>
        <strain evidence="6 7">DSM 13634</strain>
    </source>
</reference>
<dbReference type="Gene3D" id="3.30.413.10">
    <property type="entry name" value="Sulfite Reductase Hemoprotein, domain 1"/>
    <property type="match status" value="1"/>
</dbReference>
<keyword evidence="3" id="KW-0408">Iron</keyword>
<evidence type="ECO:0000259" key="5">
    <source>
        <dbReference type="PROSITE" id="PS51379"/>
    </source>
</evidence>
<dbReference type="PANTHER" id="PTHR11493:SF54">
    <property type="entry name" value="ANAEROBIC SULFITE REDUCTASE SUBUNIT C"/>
    <property type="match status" value="1"/>
</dbReference>
<dbReference type="GO" id="GO:0050311">
    <property type="term" value="F:sulfite reductase (ferredoxin) activity"/>
    <property type="evidence" value="ECO:0007669"/>
    <property type="project" value="TreeGrafter"/>
</dbReference>
<feature type="domain" description="4Fe-4S ferredoxin-type" evidence="5">
    <location>
        <begin position="194"/>
        <end position="223"/>
    </location>
</feature>
<dbReference type="GO" id="GO:0009337">
    <property type="term" value="C:sulfite reductase complex (NADPH)"/>
    <property type="evidence" value="ECO:0007669"/>
    <property type="project" value="TreeGrafter"/>
</dbReference>
<dbReference type="InterPro" id="IPR005117">
    <property type="entry name" value="NiRdtase/SiRdtase_haem-b_fer"/>
</dbReference>
<comment type="caution">
    <text evidence="6">The sequence shown here is derived from an EMBL/GenBank/DDBJ whole genome shotgun (WGS) entry which is preliminary data.</text>
</comment>